<keyword evidence="2" id="KW-1185">Reference proteome</keyword>
<accession>A0A839GUH7</accession>
<dbReference type="RefSeq" id="WP_182513661.1">
    <property type="nucleotide sequence ID" value="NZ_JACJIQ010000013.1"/>
</dbReference>
<sequence>MSKFKIFDIRKSKPGNRLYFFDANVWLWILNPPLQPKYYEEAYLNFWRILIEKTTDKKVAVVNTLLLSEILNRYLRIRFVVYKNELLESRKLDEKGINKLDFKKDYRTTQDYQNSLESFKDDLAAYASYIEFNDSGLEQIDSMQTLMNITPDSDFNDTIYYNFCIINQYAIVTHDGDFAFPDIPILTCNKSLLEFQINK</sequence>
<dbReference type="EMBL" id="JACJIQ010000013">
    <property type="protein sequence ID" value="MBA9078436.1"/>
    <property type="molecule type" value="Genomic_DNA"/>
</dbReference>
<reference evidence="1 2" key="1">
    <citation type="submission" date="2020-08" db="EMBL/GenBank/DDBJ databases">
        <title>Genomic Encyclopedia of Type Strains, Phase IV (KMG-IV): sequencing the most valuable type-strain genomes for metagenomic binning, comparative biology and taxonomic classification.</title>
        <authorList>
            <person name="Goeker M."/>
        </authorList>
    </citation>
    <scope>NUCLEOTIDE SEQUENCE [LARGE SCALE GENOMIC DNA]</scope>
    <source>
        <strain evidence="1 2">DSM 29854</strain>
    </source>
</reference>
<protein>
    <recommendedName>
        <fullName evidence="3">PIN domain-containing protein</fullName>
    </recommendedName>
</protein>
<dbReference type="Proteomes" id="UP000563094">
    <property type="component" value="Unassembled WGS sequence"/>
</dbReference>
<dbReference type="InterPro" id="IPR029060">
    <property type="entry name" value="PIN-like_dom_sf"/>
</dbReference>
<name>A0A839GUH7_9BACT</name>
<proteinExistence type="predicted"/>
<gene>
    <name evidence="1" type="ORF">FHS90_003164</name>
</gene>
<comment type="caution">
    <text evidence="1">The sequence shown here is derived from an EMBL/GenBank/DDBJ whole genome shotgun (WGS) entry which is preliminary data.</text>
</comment>
<dbReference type="SUPFAM" id="SSF88723">
    <property type="entry name" value="PIN domain-like"/>
    <property type="match status" value="1"/>
</dbReference>
<evidence type="ECO:0008006" key="3">
    <source>
        <dbReference type="Google" id="ProtNLM"/>
    </source>
</evidence>
<evidence type="ECO:0000313" key="2">
    <source>
        <dbReference type="Proteomes" id="UP000563094"/>
    </source>
</evidence>
<dbReference type="AlphaFoldDB" id="A0A839GUH7"/>
<evidence type="ECO:0000313" key="1">
    <source>
        <dbReference type="EMBL" id="MBA9078436.1"/>
    </source>
</evidence>
<organism evidence="1 2">
    <name type="scientific">Rufibacter quisquiliarum</name>
    <dbReference type="NCBI Taxonomy" id="1549639"/>
    <lineage>
        <taxon>Bacteria</taxon>
        <taxon>Pseudomonadati</taxon>
        <taxon>Bacteroidota</taxon>
        <taxon>Cytophagia</taxon>
        <taxon>Cytophagales</taxon>
        <taxon>Hymenobacteraceae</taxon>
        <taxon>Rufibacter</taxon>
    </lineage>
</organism>